<gene>
    <name evidence="2" type="ORF">BKD30_01455</name>
</gene>
<dbReference type="Proteomes" id="UP000187085">
    <property type="component" value="Unassembled WGS sequence"/>
</dbReference>
<proteinExistence type="predicted"/>
<accession>A0A1R1LNJ6</accession>
<sequence length="73" mass="8606">MAISIRLTPEDEARLTELARRTGRSKTFYMRAAIHELLDDLEERYWADSVVRDWEEAGKPSRPAEQLWDELDV</sequence>
<dbReference type="EMBL" id="MRDE01000007">
    <property type="protein sequence ID" value="OMH29034.1"/>
    <property type="molecule type" value="Genomic_DNA"/>
</dbReference>
<dbReference type="AlphaFoldDB" id="A0A1R1LNJ6"/>
<reference evidence="2 3" key="1">
    <citation type="submission" date="2016-12" db="EMBL/GenBank/DDBJ databases">
        <title>Draft genome of Tersicoccus phoenicis 1P05MA.</title>
        <authorList>
            <person name="Nakajima Y."/>
            <person name="Yoshizawa S."/>
            <person name="Nakamura K."/>
            <person name="Ogura Y."/>
            <person name="Hayashi T."/>
            <person name="Kogure K."/>
        </authorList>
    </citation>
    <scope>NUCLEOTIDE SEQUENCE [LARGE SCALE GENOMIC DNA]</scope>
    <source>
        <strain evidence="2 3">1p05MA</strain>
    </source>
</reference>
<dbReference type="Pfam" id="PF01402">
    <property type="entry name" value="RHH_1"/>
    <property type="match status" value="1"/>
</dbReference>
<dbReference type="GO" id="GO:0006355">
    <property type="term" value="P:regulation of DNA-templated transcription"/>
    <property type="evidence" value="ECO:0007669"/>
    <property type="project" value="InterPro"/>
</dbReference>
<dbReference type="InterPro" id="IPR002145">
    <property type="entry name" value="CopG"/>
</dbReference>
<organism evidence="2 3">
    <name type="scientific">Tersicoccus phoenicis</name>
    <dbReference type="NCBI Taxonomy" id="554083"/>
    <lineage>
        <taxon>Bacteria</taxon>
        <taxon>Bacillati</taxon>
        <taxon>Actinomycetota</taxon>
        <taxon>Actinomycetes</taxon>
        <taxon>Micrococcales</taxon>
        <taxon>Micrococcaceae</taxon>
        <taxon>Tersicoccus</taxon>
    </lineage>
</organism>
<dbReference type="InterPro" id="IPR010985">
    <property type="entry name" value="Ribbon_hlx_hlx"/>
</dbReference>
<protein>
    <submittedName>
        <fullName evidence="2">CopG family transcriptional regulator</fullName>
    </submittedName>
</protein>
<comment type="caution">
    <text evidence="2">The sequence shown here is derived from an EMBL/GenBank/DDBJ whole genome shotgun (WGS) entry which is preliminary data.</text>
</comment>
<dbReference type="OrthoDB" id="9812023at2"/>
<evidence type="ECO:0000259" key="1">
    <source>
        <dbReference type="Pfam" id="PF01402"/>
    </source>
</evidence>
<dbReference type="RefSeq" id="WP_076701048.1">
    <property type="nucleotide sequence ID" value="NZ_MRDE01000007.1"/>
</dbReference>
<evidence type="ECO:0000313" key="3">
    <source>
        <dbReference type="Proteomes" id="UP000187085"/>
    </source>
</evidence>
<keyword evidence="3" id="KW-1185">Reference proteome</keyword>
<dbReference type="STRING" id="554083.BKD30_01455"/>
<evidence type="ECO:0000313" key="2">
    <source>
        <dbReference type="EMBL" id="OMH29034.1"/>
    </source>
</evidence>
<feature type="domain" description="Ribbon-helix-helix protein CopG" evidence="1">
    <location>
        <begin position="2"/>
        <end position="39"/>
    </location>
</feature>
<name>A0A1R1LNJ6_9MICC</name>
<dbReference type="SUPFAM" id="SSF47598">
    <property type="entry name" value="Ribbon-helix-helix"/>
    <property type="match status" value="1"/>
</dbReference>